<dbReference type="AlphaFoldDB" id="A0AAV0Y0Y6"/>
<evidence type="ECO:0000313" key="1">
    <source>
        <dbReference type="EMBL" id="CAI6374500.1"/>
    </source>
</evidence>
<evidence type="ECO:0000313" key="2">
    <source>
        <dbReference type="Proteomes" id="UP001160148"/>
    </source>
</evidence>
<reference evidence="1 2" key="1">
    <citation type="submission" date="2023-01" db="EMBL/GenBank/DDBJ databases">
        <authorList>
            <person name="Whitehead M."/>
        </authorList>
    </citation>
    <scope>NUCLEOTIDE SEQUENCE [LARGE SCALE GENOMIC DNA]</scope>
</reference>
<dbReference type="Proteomes" id="UP001160148">
    <property type="component" value="Unassembled WGS sequence"/>
</dbReference>
<name>A0AAV0Y0Y6_9HEMI</name>
<comment type="caution">
    <text evidence="1">The sequence shown here is derived from an EMBL/GenBank/DDBJ whole genome shotgun (WGS) entry which is preliminary data.</text>
</comment>
<dbReference type="EMBL" id="CARXXK010001217">
    <property type="protein sequence ID" value="CAI6374500.1"/>
    <property type="molecule type" value="Genomic_DNA"/>
</dbReference>
<sequence length="140" mass="16655">MTLMEFAMRFKSHYAKTQEEEEEESVDNDAYDDLAVRGRKKLITLTDNSKMVVRNKTAVVRVPYFVASTDPENFYYNLLLQYMPYHLEPELLEEFNSSKEAFMAREETLKRNSSVNETDNFKMLLIKFTLSKFLMRSHQR</sequence>
<gene>
    <name evidence="1" type="ORF">MEUPH1_LOCUS28125</name>
</gene>
<keyword evidence="2" id="KW-1185">Reference proteome</keyword>
<organism evidence="1 2">
    <name type="scientific">Macrosiphum euphorbiae</name>
    <name type="common">potato aphid</name>
    <dbReference type="NCBI Taxonomy" id="13131"/>
    <lineage>
        <taxon>Eukaryota</taxon>
        <taxon>Metazoa</taxon>
        <taxon>Ecdysozoa</taxon>
        <taxon>Arthropoda</taxon>
        <taxon>Hexapoda</taxon>
        <taxon>Insecta</taxon>
        <taxon>Pterygota</taxon>
        <taxon>Neoptera</taxon>
        <taxon>Paraneoptera</taxon>
        <taxon>Hemiptera</taxon>
        <taxon>Sternorrhyncha</taxon>
        <taxon>Aphidomorpha</taxon>
        <taxon>Aphidoidea</taxon>
        <taxon>Aphididae</taxon>
        <taxon>Macrosiphini</taxon>
        <taxon>Macrosiphum</taxon>
    </lineage>
</organism>
<protein>
    <submittedName>
        <fullName evidence="1">Uncharacterized protein</fullName>
    </submittedName>
</protein>
<proteinExistence type="predicted"/>
<accession>A0AAV0Y0Y6</accession>